<dbReference type="EMBL" id="CP010836">
    <property type="protein sequence ID" value="AJP70579.1"/>
    <property type="molecule type" value="Genomic_DNA"/>
</dbReference>
<reference evidence="2 3" key="1">
    <citation type="journal article" date="2015" name="Int. J. Syst. Evol. Microbiol.">
        <title>Sphingomonas hengshuiensis sp. nov., isolated from lake wetland.</title>
        <authorList>
            <person name="Wei S."/>
            <person name="Wang T."/>
            <person name="Liu H."/>
            <person name="Zhang C."/>
            <person name="Guo J."/>
            <person name="Wang Q."/>
            <person name="Liang K."/>
            <person name="Zhang Z."/>
        </authorList>
    </citation>
    <scope>NUCLEOTIDE SEQUENCE [LARGE SCALE GENOMIC DNA]</scope>
    <source>
        <strain evidence="2 3">WHSC-8</strain>
    </source>
</reference>
<evidence type="ECO:0000256" key="1">
    <source>
        <dbReference type="SAM" id="MobiDB-lite"/>
    </source>
</evidence>
<sequence length="106" mass="11130">MRKPRDYDSELHALNDKAKLLKERKVQQLGEVVAATGADALPIELLAGALLSAVDCNDAAAKEGWRKRGAAFFQGAHKSGGVARGDARSDPAGDGRTSSVASQDRA</sequence>
<keyword evidence="3" id="KW-1185">Reference proteome</keyword>
<protein>
    <recommendedName>
        <fullName evidence="4">Conjugal transfer protein TraD</fullName>
    </recommendedName>
</protein>
<evidence type="ECO:0008006" key="4">
    <source>
        <dbReference type="Google" id="ProtNLM"/>
    </source>
</evidence>
<dbReference type="Proteomes" id="UP000032300">
    <property type="component" value="Chromosome"/>
</dbReference>
<dbReference type="RefSeq" id="WP_044329662.1">
    <property type="nucleotide sequence ID" value="NZ_CP010836.1"/>
</dbReference>
<dbReference type="OrthoDB" id="7284210at2"/>
<feature type="region of interest" description="Disordered" evidence="1">
    <location>
        <begin position="79"/>
        <end position="106"/>
    </location>
</feature>
<dbReference type="InterPro" id="IPR009444">
    <property type="entry name" value="Conjugal_tfr_TraD_a-type"/>
</dbReference>
<dbReference type="KEGG" id="sphi:TS85_00120"/>
<reference evidence="2 3" key="2">
    <citation type="submission" date="2015-02" db="EMBL/GenBank/DDBJ databases">
        <title>The complete genome of Sphingomonas hengshuiensis sp. WHSC-8 isolated from soil of Hengshui Lake.</title>
        <authorList>
            <person name="Wei S."/>
            <person name="Guo J."/>
            <person name="Su C."/>
            <person name="Wu R."/>
            <person name="Zhang Z."/>
            <person name="Liang K."/>
            <person name="Li H."/>
            <person name="Wang T."/>
            <person name="Liu H."/>
            <person name="Zhang C."/>
            <person name="Li Z."/>
            <person name="Wang Q."/>
            <person name="Meng J."/>
        </authorList>
    </citation>
    <scope>NUCLEOTIDE SEQUENCE [LARGE SCALE GENOMIC DNA]</scope>
    <source>
        <strain evidence="2 3">WHSC-8</strain>
    </source>
</reference>
<organism evidence="2 3">
    <name type="scientific">Sphingomonas hengshuiensis</name>
    <dbReference type="NCBI Taxonomy" id="1609977"/>
    <lineage>
        <taxon>Bacteria</taxon>
        <taxon>Pseudomonadati</taxon>
        <taxon>Pseudomonadota</taxon>
        <taxon>Alphaproteobacteria</taxon>
        <taxon>Sphingomonadales</taxon>
        <taxon>Sphingomonadaceae</taxon>
        <taxon>Sphingomonas</taxon>
    </lineage>
</organism>
<proteinExistence type="predicted"/>
<gene>
    <name evidence="2" type="ORF">TS85_00120</name>
</gene>
<evidence type="ECO:0000313" key="3">
    <source>
        <dbReference type="Proteomes" id="UP000032300"/>
    </source>
</evidence>
<dbReference type="AlphaFoldDB" id="A0A7U5CUK2"/>
<feature type="compositionally biased region" description="Polar residues" evidence="1">
    <location>
        <begin position="96"/>
        <end position="106"/>
    </location>
</feature>
<evidence type="ECO:0000313" key="2">
    <source>
        <dbReference type="EMBL" id="AJP70579.1"/>
    </source>
</evidence>
<accession>A0A7U5CUK2</accession>
<dbReference type="Pfam" id="PF06412">
    <property type="entry name" value="TraD"/>
    <property type="match status" value="1"/>
</dbReference>
<name>A0A7U5CUK2_9SPHN</name>